<feature type="chain" id="PRO_5003629134" description="Methyltransferase domain-containing protein" evidence="2">
    <location>
        <begin position="18"/>
        <end position="254"/>
    </location>
</feature>
<dbReference type="GO" id="GO:0016740">
    <property type="term" value="F:transferase activity"/>
    <property type="evidence" value="ECO:0007669"/>
    <property type="project" value="UniProtKB-KW"/>
</dbReference>
<keyword evidence="2" id="KW-0732">Signal</keyword>
<dbReference type="KEGG" id="phm:PSMK_10080"/>
<dbReference type="AlphaFoldDB" id="I0ID29"/>
<dbReference type="STRING" id="1142394.PSMK_10080"/>
<dbReference type="PATRIC" id="fig|1142394.8.peg.1039"/>
<reference evidence="4 5" key="1">
    <citation type="submission" date="2012-02" db="EMBL/GenBank/DDBJ databases">
        <title>Complete genome sequence of Phycisphaera mikurensis NBRC 102666.</title>
        <authorList>
            <person name="Ankai A."/>
            <person name="Hosoyama A."/>
            <person name="Terui Y."/>
            <person name="Sekine M."/>
            <person name="Fukai R."/>
            <person name="Kato Y."/>
            <person name="Nakamura S."/>
            <person name="Yamada-Narita S."/>
            <person name="Kawakoshi A."/>
            <person name="Fukunaga Y."/>
            <person name="Yamazaki S."/>
            <person name="Fujita N."/>
        </authorList>
    </citation>
    <scope>NUCLEOTIDE SEQUENCE [LARGE SCALE GENOMIC DNA]</scope>
    <source>
        <strain evidence="5">NBRC 102666 / KCTC 22515 / FYK2301M01</strain>
    </source>
</reference>
<feature type="signal peptide" evidence="2">
    <location>
        <begin position="1"/>
        <end position="17"/>
    </location>
</feature>
<evidence type="ECO:0000259" key="3">
    <source>
        <dbReference type="Pfam" id="PF13649"/>
    </source>
</evidence>
<evidence type="ECO:0000313" key="4">
    <source>
        <dbReference type="EMBL" id="BAM03167.1"/>
    </source>
</evidence>
<keyword evidence="5" id="KW-1185">Reference proteome</keyword>
<gene>
    <name evidence="4" type="ordered locus">PSMK_10080</name>
</gene>
<keyword evidence="1" id="KW-0808">Transferase</keyword>
<dbReference type="CDD" id="cd02440">
    <property type="entry name" value="AdoMet_MTases"/>
    <property type="match status" value="1"/>
</dbReference>
<dbReference type="eggNOG" id="COG2226">
    <property type="taxonomic scope" value="Bacteria"/>
</dbReference>
<dbReference type="SUPFAM" id="SSF53335">
    <property type="entry name" value="S-adenosyl-L-methionine-dependent methyltransferases"/>
    <property type="match status" value="1"/>
</dbReference>
<dbReference type="EMBL" id="AP012338">
    <property type="protein sequence ID" value="BAM03167.1"/>
    <property type="molecule type" value="Genomic_DNA"/>
</dbReference>
<protein>
    <recommendedName>
        <fullName evidence="3">Methyltransferase domain-containing protein</fullName>
    </recommendedName>
</protein>
<accession>I0ID29</accession>
<dbReference type="Proteomes" id="UP000007881">
    <property type="component" value="Chromosome"/>
</dbReference>
<dbReference type="Gene3D" id="3.40.50.150">
    <property type="entry name" value="Vaccinia Virus protein VP39"/>
    <property type="match status" value="1"/>
</dbReference>
<organism evidence="4 5">
    <name type="scientific">Phycisphaera mikurensis (strain NBRC 102666 / KCTC 22515 / FYK2301M01)</name>
    <dbReference type="NCBI Taxonomy" id="1142394"/>
    <lineage>
        <taxon>Bacteria</taxon>
        <taxon>Pseudomonadati</taxon>
        <taxon>Planctomycetota</taxon>
        <taxon>Phycisphaerae</taxon>
        <taxon>Phycisphaerales</taxon>
        <taxon>Phycisphaeraceae</taxon>
        <taxon>Phycisphaera</taxon>
    </lineage>
</organism>
<dbReference type="PANTHER" id="PTHR43861:SF3">
    <property type="entry name" value="PUTATIVE (AFU_ORTHOLOGUE AFUA_2G14390)-RELATED"/>
    <property type="match status" value="1"/>
</dbReference>
<evidence type="ECO:0000256" key="1">
    <source>
        <dbReference type="ARBA" id="ARBA00022679"/>
    </source>
</evidence>
<dbReference type="HOGENOM" id="CLU_037990_16_0_0"/>
<dbReference type="PANTHER" id="PTHR43861">
    <property type="entry name" value="TRANS-ACONITATE 2-METHYLTRANSFERASE-RELATED"/>
    <property type="match status" value="1"/>
</dbReference>
<evidence type="ECO:0000313" key="5">
    <source>
        <dbReference type="Proteomes" id="UP000007881"/>
    </source>
</evidence>
<dbReference type="Pfam" id="PF13649">
    <property type="entry name" value="Methyltransf_25"/>
    <property type="match status" value="1"/>
</dbReference>
<evidence type="ECO:0000256" key="2">
    <source>
        <dbReference type="SAM" id="SignalP"/>
    </source>
</evidence>
<dbReference type="InterPro" id="IPR041698">
    <property type="entry name" value="Methyltransf_25"/>
</dbReference>
<feature type="domain" description="Methyltransferase" evidence="3">
    <location>
        <begin position="90"/>
        <end position="185"/>
    </location>
</feature>
<dbReference type="InterPro" id="IPR029063">
    <property type="entry name" value="SAM-dependent_MTases_sf"/>
</dbReference>
<sequence length="254" mass="26902">MLLPLLLLAACAESAPAGPAASPAAVAGGDGYATLPAASRDGIGKAYLGREISQVMGHLGAGWLERPEREREERTDLLVDALDLAPTDTVADVGAGTGYFTFRLAERVPEGRVLGVDIQPEMLAMLEAGEADRGLDNVEPVLGRVDDPRLPAGAVDLVLLVDAYHEFEFPREMMAGIAASLAPGGRVALVEYRGEDPAVPIKPLHKMTEAQAVREMRAAGLVHLRTDDRLPQQHLMFFGRPQDAAAPRTGGRGG</sequence>
<proteinExistence type="predicted"/>
<name>I0ID29_PHYMF</name>